<keyword evidence="4" id="KW-0813">Transport</keyword>
<keyword evidence="1 4" id="KW-0812">Transmembrane</keyword>
<keyword evidence="4" id="KW-0406">Ion transport</keyword>
<evidence type="ECO:0000256" key="4">
    <source>
        <dbReference type="RuleBase" id="RU367022"/>
    </source>
</evidence>
<dbReference type="Pfam" id="PF04145">
    <property type="entry name" value="Ctr"/>
    <property type="match status" value="1"/>
</dbReference>
<keyword evidence="5" id="KW-0732">Signal</keyword>
<evidence type="ECO:0000313" key="6">
    <source>
        <dbReference type="EMBL" id="TFY80036.1"/>
    </source>
</evidence>
<protein>
    <recommendedName>
        <fullName evidence="4">Copper transport protein</fullName>
    </recommendedName>
</protein>
<dbReference type="STRING" id="135208.A0A4Y9ZYR1"/>
<gene>
    <name evidence="6" type="ORF">EWM64_g3981</name>
</gene>
<evidence type="ECO:0000256" key="3">
    <source>
        <dbReference type="ARBA" id="ARBA00023136"/>
    </source>
</evidence>
<dbReference type="AlphaFoldDB" id="A0A4Y9ZYR1"/>
<dbReference type="OrthoDB" id="73901at2759"/>
<dbReference type="Proteomes" id="UP000298061">
    <property type="component" value="Unassembled WGS sequence"/>
</dbReference>
<keyword evidence="3 4" id="KW-0472">Membrane</keyword>
<organism evidence="6 7">
    <name type="scientific">Hericium alpestre</name>
    <dbReference type="NCBI Taxonomy" id="135208"/>
    <lineage>
        <taxon>Eukaryota</taxon>
        <taxon>Fungi</taxon>
        <taxon>Dikarya</taxon>
        <taxon>Basidiomycota</taxon>
        <taxon>Agaricomycotina</taxon>
        <taxon>Agaricomycetes</taxon>
        <taxon>Russulales</taxon>
        <taxon>Hericiaceae</taxon>
        <taxon>Hericium</taxon>
    </lineage>
</organism>
<comment type="caution">
    <text evidence="6">The sequence shown here is derived from an EMBL/GenBank/DDBJ whole genome shotgun (WGS) entry which is preliminary data.</text>
</comment>
<reference evidence="6 7" key="1">
    <citation type="submission" date="2019-02" db="EMBL/GenBank/DDBJ databases">
        <title>Genome sequencing of the rare red list fungi Hericium alpestre (H. flagellum).</title>
        <authorList>
            <person name="Buettner E."/>
            <person name="Kellner H."/>
        </authorList>
    </citation>
    <scope>NUCLEOTIDE SEQUENCE [LARGE SCALE GENOMIC DNA]</scope>
    <source>
        <strain evidence="6 7">DSM 108284</strain>
    </source>
</reference>
<feature type="transmembrane region" description="Helical" evidence="4">
    <location>
        <begin position="52"/>
        <end position="78"/>
    </location>
</feature>
<name>A0A4Y9ZYR1_9AGAM</name>
<keyword evidence="2 4" id="KW-1133">Transmembrane helix</keyword>
<dbReference type="EMBL" id="SFCI01000401">
    <property type="protein sequence ID" value="TFY80036.1"/>
    <property type="molecule type" value="Genomic_DNA"/>
</dbReference>
<feature type="chain" id="PRO_5021476662" description="Copper transport protein" evidence="5">
    <location>
        <begin position="21"/>
        <end position="105"/>
    </location>
</feature>
<dbReference type="InterPro" id="IPR007274">
    <property type="entry name" value="Cop_transporter"/>
</dbReference>
<dbReference type="GO" id="GO:0005375">
    <property type="term" value="F:copper ion transmembrane transporter activity"/>
    <property type="evidence" value="ECO:0007669"/>
    <property type="project" value="UniProtKB-UniRule"/>
</dbReference>
<comment type="similarity">
    <text evidence="4">Belongs to the copper transporter (Ctr) (TC 1.A.56) family. SLC31A subfamily.</text>
</comment>
<comment type="subcellular location">
    <subcellularLocation>
        <location evidence="4">Membrane</location>
        <topology evidence="4">Multi-pass membrane protein</topology>
    </subcellularLocation>
</comment>
<accession>A0A4Y9ZYR1</accession>
<keyword evidence="4" id="KW-0187">Copper transport</keyword>
<evidence type="ECO:0000256" key="5">
    <source>
        <dbReference type="SAM" id="SignalP"/>
    </source>
</evidence>
<evidence type="ECO:0000256" key="1">
    <source>
        <dbReference type="ARBA" id="ARBA00022692"/>
    </source>
</evidence>
<evidence type="ECO:0000313" key="7">
    <source>
        <dbReference type="Proteomes" id="UP000298061"/>
    </source>
</evidence>
<sequence length="105" mass="11592">MPLHPLHILVALALACAVRAHDNGMDMSMDSGMSMTMGNMIMYLHFTPGDNLWFLGWAPFKVGPMVGACIGLFMLALLERWLAAIRGVMEVHWHKACVLSPPVQT</sequence>
<dbReference type="GO" id="GO:0016020">
    <property type="term" value="C:membrane"/>
    <property type="evidence" value="ECO:0007669"/>
    <property type="project" value="UniProtKB-SubCell"/>
</dbReference>
<evidence type="ECO:0000256" key="2">
    <source>
        <dbReference type="ARBA" id="ARBA00022989"/>
    </source>
</evidence>
<keyword evidence="7" id="KW-1185">Reference proteome</keyword>
<feature type="signal peptide" evidence="5">
    <location>
        <begin position="1"/>
        <end position="20"/>
    </location>
</feature>
<proteinExistence type="inferred from homology"/>
<keyword evidence="4" id="KW-0186">Copper</keyword>